<evidence type="ECO:0000313" key="1">
    <source>
        <dbReference type="EMBL" id="KAI6092997.1"/>
    </source>
</evidence>
<gene>
    <name evidence="1" type="ORF">F4821DRAFT_278023</name>
</gene>
<dbReference type="EMBL" id="MU394282">
    <property type="protein sequence ID" value="KAI6092997.1"/>
    <property type="molecule type" value="Genomic_DNA"/>
</dbReference>
<name>A0ACC0DKW1_9PEZI</name>
<dbReference type="Proteomes" id="UP001497680">
    <property type="component" value="Unassembled WGS sequence"/>
</dbReference>
<sequence length="834" mass="95763">MSSPRESGTLGTYQRYKLGQAQFQRWLKQTSDKLRPGSAQAPTGPVHLQNPTPKKDSNQAKKGSQPKGNPKTASAIHWSQLESMAQTVIDHSEPEQIPRSAISILRDVVFLRKKSAHFFSKAAARSEGETLKQKNIAHEHIIQVLESILNRFDAFLSKARPSSSPSGPNEDGQLGMDDINNMFELLHVEESHEGENDEREEISDAEVTATKRPKKSQKKGGKKPKQKKQPKEQRVQKRTPGSEDNSWVDTFKWVEEEEDEDDFDYYMLIYCFFQDFNSIRTYVSDRWTEYFYDKSTVSLDTLAVVTNAACEMFHEMEYELSRALKEEHPQFAEYEFMLEMLFFNYGLDHVDYSGESELSESERDYKILAEADWLGFFAYSNIVYILENVPPGKVPLFPPSAMKQLKYGLLEFEDFRDFTRNVVFDFFPEICFIKAMKTNEQLPMVVPAQDELTLDFEDIFRVRTYSSATVFDLSLYIDIRYILEDQVTDAFDLAQTTATKTKAILEEQLPNIRGPWDLKKECRFRIGEVERAILKDFLEEDKARRYEEKGISGLLDFRCRLVLNNIGYRFINESSVVLAAAFAYNAALRIDETRDLHWPQMDEFLRIYGKDRILQGPLPPELTPMDLLKRFIDRNFSTANYPFISPPKSLEALHERYAWENGHSRQNMAYLKDIIRDKFDVKAVSMLSNPTGNLPPGPNDLSDPPDAKNAIVKREDPKVGDTQIGAKEAFQSARVSPVELLEILDETMTSLLDNQLSVNLFQVHTEAVQLLQKLLGEFSSEVERDAPFLLDENTRVDKFPSLLPIVYRSMEDGNAVEIGKRIGKVVGEFCSNLE</sequence>
<reference evidence="1 2" key="1">
    <citation type="journal article" date="2022" name="New Phytol.">
        <title>Ecological generalism drives hyperdiversity of secondary metabolite gene clusters in xylarialean endophytes.</title>
        <authorList>
            <person name="Franco M.E.E."/>
            <person name="Wisecaver J.H."/>
            <person name="Arnold A.E."/>
            <person name="Ju Y.M."/>
            <person name="Slot J.C."/>
            <person name="Ahrendt S."/>
            <person name="Moore L.P."/>
            <person name="Eastman K.E."/>
            <person name="Scott K."/>
            <person name="Konkel Z."/>
            <person name="Mondo S.J."/>
            <person name="Kuo A."/>
            <person name="Hayes R.D."/>
            <person name="Haridas S."/>
            <person name="Andreopoulos B."/>
            <person name="Riley R."/>
            <person name="LaButti K."/>
            <person name="Pangilinan J."/>
            <person name="Lipzen A."/>
            <person name="Amirebrahimi M."/>
            <person name="Yan J."/>
            <person name="Adam C."/>
            <person name="Keymanesh K."/>
            <person name="Ng V."/>
            <person name="Louie K."/>
            <person name="Northen T."/>
            <person name="Drula E."/>
            <person name="Henrissat B."/>
            <person name="Hsieh H.M."/>
            <person name="Youens-Clark K."/>
            <person name="Lutzoni F."/>
            <person name="Miadlikowska J."/>
            <person name="Eastwood D.C."/>
            <person name="Hamelin R.C."/>
            <person name="Grigoriev I.V."/>
            <person name="U'Ren J.M."/>
        </authorList>
    </citation>
    <scope>NUCLEOTIDE SEQUENCE [LARGE SCALE GENOMIC DNA]</scope>
    <source>
        <strain evidence="1 2">ER1909</strain>
    </source>
</reference>
<organism evidence="1 2">
    <name type="scientific">Hypoxylon rubiginosum</name>
    <dbReference type="NCBI Taxonomy" id="110542"/>
    <lineage>
        <taxon>Eukaryota</taxon>
        <taxon>Fungi</taxon>
        <taxon>Dikarya</taxon>
        <taxon>Ascomycota</taxon>
        <taxon>Pezizomycotina</taxon>
        <taxon>Sordariomycetes</taxon>
        <taxon>Xylariomycetidae</taxon>
        <taxon>Xylariales</taxon>
        <taxon>Hypoxylaceae</taxon>
        <taxon>Hypoxylon</taxon>
    </lineage>
</organism>
<proteinExistence type="predicted"/>
<protein>
    <submittedName>
        <fullName evidence="1">Uncharacterized protein</fullName>
    </submittedName>
</protein>
<accession>A0ACC0DKW1</accession>
<comment type="caution">
    <text evidence="1">The sequence shown here is derived from an EMBL/GenBank/DDBJ whole genome shotgun (WGS) entry which is preliminary data.</text>
</comment>
<keyword evidence="2" id="KW-1185">Reference proteome</keyword>
<evidence type="ECO:0000313" key="2">
    <source>
        <dbReference type="Proteomes" id="UP001497680"/>
    </source>
</evidence>